<dbReference type="EMBL" id="BGZI01000028">
    <property type="protein sequence ID" value="GBO89819.1"/>
    <property type="molecule type" value="Genomic_DNA"/>
</dbReference>
<sequence>MSSFPSRDELKAKLNLETSRVHWHELQTYFARGQVVRVSPDLDLLDVAAELAADNKQRFAQWMEKGQVGDVAPETAQAWYDRNAELWAVVVAPWVLVQDRSGHVLHKRRVL</sequence>
<evidence type="ECO:0008006" key="3">
    <source>
        <dbReference type="Google" id="ProtNLM"/>
    </source>
</evidence>
<accession>A0A5M3Q414</accession>
<comment type="caution">
    <text evidence="1">The sequence shown here is derived from an EMBL/GenBank/DDBJ whole genome shotgun (WGS) entry which is preliminary data.</text>
</comment>
<dbReference type="Proteomes" id="UP000387223">
    <property type="component" value="Unassembled WGS sequence"/>
</dbReference>
<protein>
    <recommendedName>
        <fullName evidence="3">DUF2288 domain-containing protein</fullName>
    </recommendedName>
</protein>
<gene>
    <name evidence="1" type="ORF">MSSD14B_34870</name>
</gene>
<dbReference type="AlphaFoldDB" id="A0A5M3Q414"/>
<dbReference type="InterPro" id="IPR018741">
    <property type="entry name" value="DUF2288"/>
</dbReference>
<evidence type="ECO:0000313" key="1">
    <source>
        <dbReference type="EMBL" id="GBO89819.1"/>
    </source>
</evidence>
<name>A0A5M3Q414_9GAMM</name>
<evidence type="ECO:0000313" key="2">
    <source>
        <dbReference type="Proteomes" id="UP000387223"/>
    </source>
</evidence>
<dbReference type="RefSeq" id="WP_136631177.1">
    <property type="nucleotide sequence ID" value="NZ_BGZI01000028.1"/>
</dbReference>
<organism evidence="1 2">
    <name type="scientific">Marinobacter salsuginis</name>
    <dbReference type="NCBI Taxonomy" id="418719"/>
    <lineage>
        <taxon>Bacteria</taxon>
        <taxon>Pseudomonadati</taxon>
        <taxon>Pseudomonadota</taxon>
        <taxon>Gammaproteobacteria</taxon>
        <taxon>Pseudomonadales</taxon>
        <taxon>Marinobacteraceae</taxon>
        <taxon>Marinobacter</taxon>
    </lineage>
</organism>
<reference evidence="1 2" key="1">
    <citation type="journal article" date="2019" name="J. Gen. Appl. Microbiol.">
        <title>Aerobic degradation of cis-dichloroethene by the marine bacterium Marinobacter salsuginis strain 5N-3.</title>
        <authorList>
            <person name="Inoue Y."/>
            <person name="Fukunaga Y."/>
            <person name="Katsumata H."/>
            <person name="Ohji S."/>
            <person name="Hosoyama A."/>
            <person name="Mori K."/>
            <person name="Ando K."/>
        </authorList>
    </citation>
    <scope>NUCLEOTIDE SEQUENCE [LARGE SCALE GENOMIC DNA]</scope>
    <source>
        <strain evidence="1 2">NBRC 109114</strain>
    </source>
</reference>
<proteinExistence type="predicted"/>
<dbReference type="Pfam" id="PF10052">
    <property type="entry name" value="DUF2288"/>
    <property type="match status" value="1"/>
</dbReference>